<dbReference type="Pfam" id="PF00646">
    <property type="entry name" value="F-box"/>
    <property type="match status" value="1"/>
</dbReference>
<dbReference type="Gene3D" id="1.20.1280.50">
    <property type="match status" value="1"/>
</dbReference>
<evidence type="ECO:0000259" key="1">
    <source>
        <dbReference type="PROSITE" id="PS50181"/>
    </source>
</evidence>
<comment type="caution">
    <text evidence="2">The sequence shown here is derived from an EMBL/GenBank/DDBJ whole genome shotgun (WGS) entry which is preliminary data.</text>
</comment>
<evidence type="ECO:0000313" key="3">
    <source>
        <dbReference type="Proteomes" id="UP000091967"/>
    </source>
</evidence>
<name>A0A1B8AUM8_FUSPO</name>
<accession>A0A1B8AUM8</accession>
<reference evidence="2 3" key="1">
    <citation type="submission" date="2016-06" db="EMBL/GenBank/DDBJ databases">
        <title>Living apart together: crosstalk between the core and supernumerary genomes in a fungal plant pathogen.</title>
        <authorList>
            <person name="Vanheule A."/>
            <person name="Audenaert K."/>
            <person name="Warris S."/>
            <person name="Van De Geest H."/>
            <person name="Schijlen E."/>
            <person name="Hofte M."/>
            <person name="De Saeger S."/>
            <person name="Haesaert G."/>
            <person name="Waalwijk C."/>
            <person name="Van Der Lee T."/>
        </authorList>
    </citation>
    <scope>NUCLEOTIDE SEQUENCE [LARGE SCALE GENOMIC DNA]</scope>
    <source>
        <strain evidence="2 3">2516</strain>
    </source>
</reference>
<dbReference type="SMART" id="SM00256">
    <property type="entry name" value="FBOX"/>
    <property type="match status" value="1"/>
</dbReference>
<proteinExistence type="predicted"/>
<feature type="domain" description="F-box" evidence="1">
    <location>
        <begin position="291"/>
        <end position="339"/>
    </location>
</feature>
<dbReference type="EMBL" id="LYXU01000002">
    <property type="protein sequence ID" value="OBS24197.1"/>
    <property type="molecule type" value="Genomic_DNA"/>
</dbReference>
<dbReference type="CDD" id="cd09917">
    <property type="entry name" value="F-box_SF"/>
    <property type="match status" value="1"/>
</dbReference>
<dbReference type="OMA" id="PWLWEIW"/>
<gene>
    <name evidence="2" type="ORF">FPOA_04744</name>
</gene>
<dbReference type="SUPFAM" id="SSF81383">
    <property type="entry name" value="F-box domain"/>
    <property type="match status" value="1"/>
</dbReference>
<dbReference type="STRING" id="36050.A0A1B8AUM8"/>
<evidence type="ECO:0000313" key="2">
    <source>
        <dbReference type="EMBL" id="OBS24197.1"/>
    </source>
</evidence>
<dbReference type="AlphaFoldDB" id="A0A1B8AUM8"/>
<dbReference type="InterPro" id="IPR036047">
    <property type="entry name" value="F-box-like_dom_sf"/>
</dbReference>
<dbReference type="PROSITE" id="PS50181">
    <property type="entry name" value="FBOX"/>
    <property type="match status" value="1"/>
</dbReference>
<keyword evidence="3" id="KW-1185">Reference proteome</keyword>
<dbReference type="Proteomes" id="UP000091967">
    <property type="component" value="Unassembled WGS sequence"/>
</dbReference>
<dbReference type="InterPro" id="IPR001810">
    <property type="entry name" value="F-box_dom"/>
</dbReference>
<sequence length="443" mass="50915">MEDIDAEIPCRLCGVSFNVYRYRTEQEPPSSIGTGFCADPEECPDQGGCYFVQQDLPPDEQIKYTPSHVRESNMLDNDHVLEHIAGPNCKQTLAYNGHRISAEDMKGCNTFQCLVYKPEDWQPQSDDQEFEVKGNYFLSGLGDDMPSQNTNWPGIFPARHGTVSLQVDYNDENGINADQYGMPFHPTCLEIFKRVSLYRYGFVDMQGLTLWWTRAHSSSITAAFPREQAVKSSFKDRHWHHEPGNEYLAANPCLIPKFQSILQACQDMDSSDSDVTLATISTTVSREDKESSRLLKLPTEVVHNILLYLDLKDLVNLRLTSRLFLQLPNHVLYELTLRLTPWLYEAWSSLPLSFWATTTEEAMGEEWDTTSNFERGTHPDMPVNQLSRTGTNWLHLHAEIARNRDKLSGLRNRRRIWKDCEEILNRVEKLRANGHTTEMRDAD</sequence>
<protein>
    <recommendedName>
        <fullName evidence="1">F-box domain-containing protein</fullName>
    </recommendedName>
</protein>
<organism evidence="2 3">
    <name type="scientific">Fusarium poae</name>
    <dbReference type="NCBI Taxonomy" id="36050"/>
    <lineage>
        <taxon>Eukaryota</taxon>
        <taxon>Fungi</taxon>
        <taxon>Dikarya</taxon>
        <taxon>Ascomycota</taxon>
        <taxon>Pezizomycotina</taxon>
        <taxon>Sordariomycetes</taxon>
        <taxon>Hypocreomycetidae</taxon>
        <taxon>Hypocreales</taxon>
        <taxon>Nectriaceae</taxon>
        <taxon>Fusarium</taxon>
    </lineage>
</organism>